<sequence length="269" mass="29974">MVPAPSPPNQQQSIPDGIRPLGTSDPSHLGFPYPGRGWGATEQIQVEALLRTPHSDPTNPVNLGPFFDHLFTNTVSLVLARLATTRRFSELGEVMQGLEAWAEKYCAPPAYLHPDMFADTESRCNPVEVYHSINRLALMLAAGARHVPLLKAFTEVYIRPSSAIPAHRIAQVQCDFVQLMRRAELPQAAQFLVQYWECCKSPPASSPPESDPNPGGAEQPEEDPPMMERARTSNMGPWSLFDWDFNLFSPFVEPDGLDRMWTMHSPSLP</sequence>
<reference evidence="3" key="1">
    <citation type="journal article" date="2018" name="Nat. Microbiol.">
        <title>Leveraging single-cell genomics to expand the fungal tree of life.</title>
        <authorList>
            <person name="Ahrendt S.R."/>
            <person name="Quandt C.A."/>
            <person name="Ciobanu D."/>
            <person name="Clum A."/>
            <person name="Salamov A."/>
            <person name="Andreopoulos B."/>
            <person name="Cheng J.F."/>
            <person name="Woyke T."/>
            <person name="Pelin A."/>
            <person name="Henrissat B."/>
            <person name="Reynolds N.K."/>
            <person name="Benny G.L."/>
            <person name="Smith M.E."/>
            <person name="James T.Y."/>
            <person name="Grigoriev I.V."/>
        </authorList>
    </citation>
    <scope>NUCLEOTIDE SEQUENCE [LARGE SCALE GENOMIC DNA]</scope>
    <source>
        <strain evidence="3">RSA 468</strain>
    </source>
</reference>
<feature type="region of interest" description="Disordered" evidence="1">
    <location>
        <begin position="203"/>
        <end position="233"/>
    </location>
</feature>
<proteinExistence type="predicted"/>
<organism evidence="2 3">
    <name type="scientific">Dimargaris cristalligena</name>
    <dbReference type="NCBI Taxonomy" id="215637"/>
    <lineage>
        <taxon>Eukaryota</taxon>
        <taxon>Fungi</taxon>
        <taxon>Fungi incertae sedis</taxon>
        <taxon>Zoopagomycota</taxon>
        <taxon>Kickxellomycotina</taxon>
        <taxon>Dimargaritomycetes</taxon>
        <taxon>Dimargaritales</taxon>
        <taxon>Dimargaritaceae</taxon>
        <taxon>Dimargaris</taxon>
    </lineage>
</organism>
<gene>
    <name evidence="2" type="ORF">BJ085DRAFT_33160</name>
</gene>
<evidence type="ECO:0000313" key="3">
    <source>
        <dbReference type="Proteomes" id="UP000268162"/>
    </source>
</evidence>
<name>A0A4Q0A0E0_9FUNG</name>
<feature type="region of interest" description="Disordered" evidence="1">
    <location>
        <begin position="1"/>
        <end position="30"/>
    </location>
</feature>
<keyword evidence="3" id="KW-1185">Reference proteome</keyword>
<protein>
    <submittedName>
        <fullName evidence="2">Uncharacterized protein</fullName>
    </submittedName>
</protein>
<dbReference type="Proteomes" id="UP000268162">
    <property type="component" value="Unassembled WGS sequence"/>
</dbReference>
<evidence type="ECO:0000256" key="1">
    <source>
        <dbReference type="SAM" id="MobiDB-lite"/>
    </source>
</evidence>
<evidence type="ECO:0000313" key="2">
    <source>
        <dbReference type="EMBL" id="RKP38891.1"/>
    </source>
</evidence>
<accession>A0A4Q0A0E0</accession>
<dbReference type="EMBL" id="ML002319">
    <property type="protein sequence ID" value="RKP38891.1"/>
    <property type="molecule type" value="Genomic_DNA"/>
</dbReference>
<dbReference type="AlphaFoldDB" id="A0A4Q0A0E0"/>